<proteinExistence type="predicted"/>
<dbReference type="Proteomes" id="UP000829354">
    <property type="component" value="Chromosome X"/>
</dbReference>
<keyword evidence="3" id="KW-1185">Reference proteome</keyword>
<evidence type="ECO:0000256" key="1">
    <source>
        <dbReference type="SAM" id="MobiDB-lite"/>
    </source>
</evidence>
<accession>A0AAE9JSY2</accession>
<evidence type="ECO:0000313" key="2">
    <source>
        <dbReference type="EMBL" id="UMM43048.1"/>
    </source>
</evidence>
<feature type="region of interest" description="Disordered" evidence="1">
    <location>
        <begin position="1"/>
        <end position="38"/>
    </location>
</feature>
<reference evidence="2 3" key="1">
    <citation type="submission" date="2022-04" db="EMBL/GenBank/DDBJ databases">
        <title>Chromosome-level reference genomes for two strains of Caenorhabditis briggsae: an improved platform for comparative genomics.</title>
        <authorList>
            <person name="Stevens L."/>
            <person name="Andersen E."/>
        </authorList>
    </citation>
    <scope>NUCLEOTIDE SEQUENCE [LARGE SCALE GENOMIC DNA]</scope>
    <source>
        <strain evidence="2">VX34</strain>
        <tissue evidence="2">Whole-organism</tissue>
    </source>
</reference>
<dbReference type="AlphaFoldDB" id="A0AAE9JSY2"/>
<protein>
    <submittedName>
        <fullName evidence="2">Uncharacterized protein</fullName>
    </submittedName>
</protein>
<evidence type="ECO:0000313" key="3">
    <source>
        <dbReference type="Proteomes" id="UP000829354"/>
    </source>
</evidence>
<dbReference type="EMBL" id="CP092625">
    <property type="protein sequence ID" value="UMM43048.1"/>
    <property type="molecule type" value="Genomic_DNA"/>
</dbReference>
<organism evidence="2 3">
    <name type="scientific">Caenorhabditis briggsae</name>
    <dbReference type="NCBI Taxonomy" id="6238"/>
    <lineage>
        <taxon>Eukaryota</taxon>
        <taxon>Metazoa</taxon>
        <taxon>Ecdysozoa</taxon>
        <taxon>Nematoda</taxon>
        <taxon>Chromadorea</taxon>
        <taxon>Rhabditida</taxon>
        <taxon>Rhabditina</taxon>
        <taxon>Rhabditomorpha</taxon>
        <taxon>Rhabditoidea</taxon>
        <taxon>Rhabditidae</taxon>
        <taxon>Peloderinae</taxon>
        <taxon>Caenorhabditis</taxon>
    </lineage>
</organism>
<name>A0AAE9JSY2_CAEBR</name>
<feature type="compositionally biased region" description="Basic residues" evidence="1">
    <location>
        <begin position="1"/>
        <end position="19"/>
    </location>
</feature>
<gene>
    <name evidence="2" type="ORF">L5515_018662</name>
</gene>
<sequence length="137" mass="15952">MNQQYKPKKQKKEKSKSKAPKLPQIEVEADGQRPRLRGDEKVVATTPLVYSWQLCMYEKTYYDAAHLQYPHRIYEKRDDEKWTEFFKRVQAERINAEKAKEKKEAKHKAMYDDDVICVAGPFPSTSGTGNAPNSIDL</sequence>